<dbReference type="KEGG" id="zmk:HG535_0F04500"/>
<keyword evidence="1" id="KW-0547">Nucleotide-binding</keyword>
<dbReference type="RefSeq" id="XP_037145663.1">
    <property type="nucleotide sequence ID" value="XM_037289768.1"/>
</dbReference>
<dbReference type="Proteomes" id="UP000509704">
    <property type="component" value="Chromosome 6"/>
</dbReference>
<protein>
    <recommendedName>
        <fullName evidence="5">Dephospho-CoA kinase</fullName>
    </recommendedName>
</protein>
<dbReference type="CDD" id="cd02022">
    <property type="entry name" value="DPCK"/>
    <property type="match status" value="1"/>
</dbReference>
<keyword evidence="2" id="KW-0067">ATP-binding</keyword>
<dbReference type="EMBL" id="CP058609">
    <property type="protein sequence ID" value="QLG73938.1"/>
    <property type="molecule type" value="Genomic_DNA"/>
</dbReference>
<evidence type="ECO:0000313" key="3">
    <source>
        <dbReference type="EMBL" id="QLG73938.1"/>
    </source>
</evidence>
<dbReference type="GO" id="GO:0015937">
    <property type="term" value="P:coenzyme A biosynthetic process"/>
    <property type="evidence" value="ECO:0007669"/>
    <property type="project" value="InterPro"/>
</dbReference>
<dbReference type="PANTHER" id="PTHR10695:SF46">
    <property type="entry name" value="BIFUNCTIONAL COENZYME A SYNTHASE-RELATED"/>
    <property type="match status" value="1"/>
</dbReference>
<evidence type="ECO:0008006" key="5">
    <source>
        <dbReference type="Google" id="ProtNLM"/>
    </source>
</evidence>
<organism evidence="3 4">
    <name type="scientific">Zygotorulaspora mrakii</name>
    <name type="common">Zygosaccharomyces mrakii</name>
    <dbReference type="NCBI Taxonomy" id="42260"/>
    <lineage>
        <taxon>Eukaryota</taxon>
        <taxon>Fungi</taxon>
        <taxon>Dikarya</taxon>
        <taxon>Ascomycota</taxon>
        <taxon>Saccharomycotina</taxon>
        <taxon>Saccharomycetes</taxon>
        <taxon>Saccharomycetales</taxon>
        <taxon>Saccharomycetaceae</taxon>
        <taxon>Zygotorulaspora</taxon>
    </lineage>
</organism>
<evidence type="ECO:0000313" key="4">
    <source>
        <dbReference type="Proteomes" id="UP000509704"/>
    </source>
</evidence>
<dbReference type="NCBIfam" id="TIGR00152">
    <property type="entry name" value="dephospho-CoA kinase"/>
    <property type="match status" value="1"/>
</dbReference>
<dbReference type="GO" id="GO:0004140">
    <property type="term" value="F:dephospho-CoA kinase activity"/>
    <property type="evidence" value="ECO:0007669"/>
    <property type="project" value="InterPro"/>
</dbReference>
<dbReference type="GeneID" id="59237696"/>
<keyword evidence="4" id="KW-1185">Reference proteome</keyword>
<dbReference type="SUPFAM" id="SSF52540">
    <property type="entry name" value="P-loop containing nucleoside triphosphate hydrolases"/>
    <property type="match status" value="1"/>
</dbReference>
<dbReference type="Pfam" id="PF01121">
    <property type="entry name" value="CoaE"/>
    <property type="match status" value="1"/>
</dbReference>
<dbReference type="AlphaFoldDB" id="A0A7H9B5F7"/>
<sequence>MLVVGLTGGIASGKSTVSNRLQEKYTLPIIDADHVAKEVVEPGQSAYKQIIEYFSDKIPDLLLPDGHLNRGSLGKRVFEHSDDLKKLNSITHPAVRKSIFKQVLLYYSKGYRMCILDVPLLFEARLDTFCGVTIAVIASEDIQLSRLQVRNPGMTLEDCRNRIKSQMTSEERIEKADYILQNDQDLANLYAQVDTLITSIRPSLLRTALEYFPPFGAVSAAAIILSKSFLNFQKLKKID</sequence>
<dbReference type="OrthoDB" id="247245at2759"/>
<dbReference type="GO" id="GO:0005524">
    <property type="term" value="F:ATP binding"/>
    <property type="evidence" value="ECO:0007669"/>
    <property type="project" value="UniProtKB-KW"/>
</dbReference>
<dbReference type="InterPro" id="IPR027417">
    <property type="entry name" value="P-loop_NTPase"/>
</dbReference>
<dbReference type="InterPro" id="IPR001977">
    <property type="entry name" value="Depp_CoAkinase"/>
</dbReference>
<dbReference type="Gene3D" id="3.40.50.300">
    <property type="entry name" value="P-loop containing nucleotide triphosphate hydrolases"/>
    <property type="match status" value="1"/>
</dbReference>
<evidence type="ECO:0000256" key="1">
    <source>
        <dbReference type="ARBA" id="ARBA00022741"/>
    </source>
</evidence>
<dbReference type="HAMAP" id="MF_00376">
    <property type="entry name" value="Dephospho_CoA_kinase"/>
    <property type="match status" value="1"/>
</dbReference>
<dbReference type="PANTHER" id="PTHR10695">
    <property type="entry name" value="DEPHOSPHO-COA KINASE-RELATED"/>
    <property type="match status" value="1"/>
</dbReference>
<name>A0A7H9B5F7_ZYGMR</name>
<dbReference type="PROSITE" id="PS51219">
    <property type="entry name" value="DPCK"/>
    <property type="match status" value="1"/>
</dbReference>
<gene>
    <name evidence="3" type="ORF">HG535_0F04500</name>
</gene>
<reference evidence="3 4" key="1">
    <citation type="submission" date="2020-07" db="EMBL/GenBank/DDBJ databases">
        <title>The yeast mating-type switching endonuclease HO is a domesticated member of an unorthodox homing genetic element family.</title>
        <authorList>
            <person name="Coughlan A.Y."/>
            <person name="Lombardi L."/>
            <person name="Braun-Galleani S."/>
            <person name="Martos A.R."/>
            <person name="Galeote V."/>
            <person name="Bigey F."/>
            <person name="Dequin S."/>
            <person name="Byrne K.P."/>
            <person name="Wolfe K.H."/>
        </authorList>
    </citation>
    <scope>NUCLEOTIDE SEQUENCE [LARGE SCALE GENOMIC DNA]</scope>
    <source>
        <strain evidence="3 4">NRRL Y-6702</strain>
    </source>
</reference>
<evidence type="ECO:0000256" key="2">
    <source>
        <dbReference type="ARBA" id="ARBA00022840"/>
    </source>
</evidence>
<accession>A0A7H9B5F7</accession>
<proteinExistence type="inferred from homology"/>